<feature type="transmembrane region" description="Helical" evidence="2">
    <location>
        <begin position="92"/>
        <end position="114"/>
    </location>
</feature>
<proteinExistence type="predicted"/>
<comment type="caution">
    <text evidence="3">The sequence shown here is derived from an EMBL/GenBank/DDBJ whole genome shotgun (WGS) entry which is preliminary data.</text>
</comment>
<sequence>MATENDRYDDEFEEDYEDTDEQPEGDYVELYSKWSIWGFSIFFSSFLGAALLLRNLWISGFKRAAFAIGAFALIYSCVSYAAIISVPTKDIIIINLLVILANIIGGYMYAVFFYKRYFPADDYYPKSIWGALSIAILIYVALAVIMKQIDPEAMKQLSAQ</sequence>
<keyword evidence="2" id="KW-0812">Transmembrane</keyword>
<evidence type="ECO:0000256" key="2">
    <source>
        <dbReference type="SAM" id="Phobius"/>
    </source>
</evidence>
<accession>A0ABP9G4J1</accession>
<name>A0ABP9G4J1_9SPHI</name>
<feature type="transmembrane region" description="Helical" evidence="2">
    <location>
        <begin position="65"/>
        <end position="86"/>
    </location>
</feature>
<evidence type="ECO:0000313" key="3">
    <source>
        <dbReference type="EMBL" id="GAA4921766.1"/>
    </source>
</evidence>
<gene>
    <name evidence="3" type="ORF">GCM10023313_27110</name>
</gene>
<protein>
    <submittedName>
        <fullName evidence="3">Uncharacterized protein</fullName>
    </submittedName>
</protein>
<dbReference type="Proteomes" id="UP001501436">
    <property type="component" value="Unassembled WGS sequence"/>
</dbReference>
<dbReference type="EMBL" id="BAABJI010000002">
    <property type="protein sequence ID" value="GAA4921766.1"/>
    <property type="molecule type" value="Genomic_DNA"/>
</dbReference>
<reference evidence="4" key="1">
    <citation type="journal article" date="2019" name="Int. J. Syst. Evol. Microbiol.">
        <title>The Global Catalogue of Microorganisms (GCM) 10K type strain sequencing project: providing services to taxonomists for standard genome sequencing and annotation.</title>
        <authorList>
            <consortium name="The Broad Institute Genomics Platform"/>
            <consortium name="The Broad Institute Genome Sequencing Center for Infectious Disease"/>
            <person name="Wu L."/>
            <person name="Ma J."/>
        </authorList>
    </citation>
    <scope>NUCLEOTIDE SEQUENCE [LARGE SCALE GENOMIC DNA]</scope>
    <source>
        <strain evidence="4">JCM 18283</strain>
    </source>
</reference>
<evidence type="ECO:0000313" key="4">
    <source>
        <dbReference type="Proteomes" id="UP001501436"/>
    </source>
</evidence>
<feature type="transmembrane region" description="Helical" evidence="2">
    <location>
        <begin position="126"/>
        <end position="146"/>
    </location>
</feature>
<feature type="compositionally biased region" description="Acidic residues" evidence="1">
    <location>
        <begin position="7"/>
        <end position="23"/>
    </location>
</feature>
<keyword evidence="4" id="KW-1185">Reference proteome</keyword>
<keyword evidence="2" id="KW-0472">Membrane</keyword>
<evidence type="ECO:0000256" key="1">
    <source>
        <dbReference type="SAM" id="MobiDB-lite"/>
    </source>
</evidence>
<keyword evidence="2" id="KW-1133">Transmembrane helix</keyword>
<dbReference type="RefSeq" id="WP_345331753.1">
    <property type="nucleotide sequence ID" value="NZ_BAABJI010000002.1"/>
</dbReference>
<organism evidence="3 4">
    <name type="scientific">Mucilaginibacter defluvii</name>
    <dbReference type="NCBI Taxonomy" id="1196019"/>
    <lineage>
        <taxon>Bacteria</taxon>
        <taxon>Pseudomonadati</taxon>
        <taxon>Bacteroidota</taxon>
        <taxon>Sphingobacteriia</taxon>
        <taxon>Sphingobacteriales</taxon>
        <taxon>Sphingobacteriaceae</taxon>
        <taxon>Mucilaginibacter</taxon>
    </lineage>
</organism>
<feature type="transmembrane region" description="Helical" evidence="2">
    <location>
        <begin position="34"/>
        <end position="53"/>
    </location>
</feature>
<feature type="region of interest" description="Disordered" evidence="1">
    <location>
        <begin position="1"/>
        <end position="23"/>
    </location>
</feature>